<organism evidence="1">
    <name type="scientific">Lotus japonicus</name>
    <name type="common">Lotus corniculatus var. japonicus</name>
    <dbReference type="NCBI Taxonomy" id="34305"/>
    <lineage>
        <taxon>Eukaryota</taxon>
        <taxon>Viridiplantae</taxon>
        <taxon>Streptophyta</taxon>
        <taxon>Embryophyta</taxon>
        <taxon>Tracheophyta</taxon>
        <taxon>Spermatophyta</taxon>
        <taxon>Magnoliopsida</taxon>
        <taxon>eudicotyledons</taxon>
        <taxon>Gunneridae</taxon>
        <taxon>Pentapetalae</taxon>
        <taxon>rosids</taxon>
        <taxon>fabids</taxon>
        <taxon>Fabales</taxon>
        <taxon>Fabaceae</taxon>
        <taxon>Papilionoideae</taxon>
        <taxon>50 kb inversion clade</taxon>
        <taxon>NPAAA clade</taxon>
        <taxon>Hologalegina</taxon>
        <taxon>robinioid clade</taxon>
        <taxon>Loteae</taxon>
        <taxon>Lotus</taxon>
    </lineage>
</organism>
<proteinExistence type="evidence at transcript level"/>
<name>I3SFR9_LOTJA</name>
<reference evidence="1" key="1">
    <citation type="submission" date="2012-05" db="EMBL/GenBank/DDBJ databases">
        <authorList>
            <person name="Krishnakumar V."/>
            <person name="Cheung F."/>
            <person name="Xiao Y."/>
            <person name="Chan A."/>
            <person name="Moskal W.A."/>
            <person name="Town C.D."/>
        </authorList>
    </citation>
    <scope>NUCLEOTIDE SEQUENCE</scope>
</reference>
<protein>
    <submittedName>
        <fullName evidence="1">Uncharacterized protein</fullName>
    </submittedName>
</protein>
<sequence length="40" mass="4394">MAATTCNFFLDSVLISTCPDPLTATKKQSRTYSLIGKNQQ</sequence>
<evidence type="ECO:0000313" key="1">
    <source>
        <dbReference type="EMBL" id="AFK39111.1"/>
    </source>
</evidence>
<dbReference type="AlphaFoldDB" id="I3SFR9"/>
<dbReference type="EMBL" id="BT139316">
    <property type="protein sequence ID" value="AFK39111.1"/>
    <property type="molecule type" value="mRNA"/>
</dbReference>
<accession>I3SFR9</accession>